<dbReference type="PANTHER" id="PTHR45749:SF23">
    <property type="entry name" value="ZINC FINGER MYM-TYPE PROTEIN 1-LIKE"/>
    <property type="match status" value="1"/>
</dbReference>
<organism evidence="1 2">
    <name type="scientific">Oedothorax gibbosus</name>
    <dbReference type="NCBI Taxonomy" id="931172"/>
    <lineage>
        <taxon>Eukaryota</taxon>
        <taxon>Metazoa</taxon>
        <taxon>Ecdysozoa</taxon>
        <taxon>Arthropoda</taxon>
        <taxon>Chelicerata</taxon>
        <taxon>Arachnida</taxon>
        <taxon>Araneae</taxon>
        <taxon>Araneomorphae</taxon>
        <taxon>Entelegynae</taxon>
        <taxon>Araneoidea</taxon>
        <taxon>Linyphiidae</taxon>
        <taxon>Erigoninae</taxon>
        <taxon>Oedothorax</taxon>
    </lineage>
</organism>
<dbReference type="PANTHER" id="PTHR45749">
    <property type="match status" value="1"/>
</dbReference>
<protein>
    <recommendedName>
        <fullName evidence="3">TTF-type domain-containing protein</fullName>
    </recommendedName>
</protein>
<dbReference type="AlphaFoldDB" id="A0AAV6UFI1"/>
<accession>A0AAV6UFI1</accession>
<evidence type="ECO:0000313" key="2">
    <source>
        <dbReference type="Proteomes" id="UP000827092"/>
    </source>
</evidence>
<dbReference type="Proteomes" id="UP000827092">
    <property type="component" value="Unassembled WGS sequence"/>
</dbReference>
<comment type="caution">
    <text evidence="1">The sequence shown here is derived from an EMBL/GenBank/DDBJ whole genome shotgun (WGS) entry which is preliminary data.</text>
</comment>
<evidence type="ECO:0000313" key="1">
    <source>
        <dbReference type="EMBL" id="KAG8182588.1"/>
    </source>
</evidence>
<dbReference type="EMBL" id="JAFNEN010000458">
    <property type="protein sequence ID" value="KAG8182588.1"/>
    <property type="molecule type" value="Genomic_DNA"/>
</dbReference>
<reference evidence="1 2" key="1">
    <citation type="journal article" date="2022" name="Nat. Ecol. Evol.">
        <title>A masculinizing supergene underlies an exaggerated male reproductive morph in a spider.</title>
        <authorList>
            <person name="Hendrickx F."/>
            <person name="De Corte Z."/>
            <person name="Sonet G."/>
            <person name="Van Belleghem S.M."/>
            <person name="Kostlbacher S."/>
            <person name="Vangestel C."/>
        </authorList>
    </citation>
    <scope>NUCLEOTIDE SEQUENCE [LARGE SCALE GENOMIC DNA]</scope>
    <source>
        <strain evidence="1">W744_W776</strain>
    </source>
</reference>
<keyword evidence="2" id="KW-1185">Reference proteome</keyword>
<name>A0AAV6UFI1_9ARAC</name>
<gene>
    <name evidence="1" type="ORF">JTE90_021726</name>
</gene>
<proteinExistence type="predicted"/>
<sequence length="258" mass="30322">MVNEILDENPESFGNPMNAGKIVNDREKAYIRHFPENIFFILKADGTKEKREWHFYSETSDSAFCYVCKIFSKTGSQFSTRGCSDWKNISRRICEHKRSLDHRQSMFDFSKRSQQKGLIDTELIKQFENERQYWRDILKRVVATVKFLSSLGLAFRGNNESEGEGNYFSCLKYLAEFEPFLASHIKRYANHGQGSQVARHYLQQLNKPQHDLTLNWTTLPQFRYFAKYSPVDPLASRSHRVDLVRLDLTNKPSLDLWL</sequence>
<evidence type="ECO:0008006" key="3">
    <source>
        <dbReference type="Google" id="ProtNLM"/>
    </source>
</evidence>